<keyword evidence="5 15" id="KW-0067">ATP-binding</keyword>
<keyword evidence="7" id="KW-0472">Membrane</keyword>
<comment type="function">
    <text evidence="9">Part of the ABC transporter complex LpqY-SugA-SugB-SugC, which is highly specific for uptake of trehalose. Involved in the recycling of extracellular trehalose released from trehalose-containing molecules synthesized by M.tuberculosis. Trehalose uptake is essential for virulence. Responsible for energy coupling to the transport system.</text>
</comment>
<dbReference type="OrthoDB" id="9802264at2"/>
<evidence type="ECO:0000256" key="7">
    <source>
        <dbReference type="ARBA" id="ARBA00023136"/>
    </source>
</evidence>
<dbReference type="InterPro" id="IPR012340">
    <property type="entry name" value="NA-bd_OB-fold"/>
</dbReference>
<dbReference type="GO" id="GO:0055052">
    <property type="term" value="C:ATP-binding cassette (ABC) transporter complex, substrate-binding subunit-containing"/>
    <property type="evidence" value="ECO:0007669"/>
    <property type="project" value="TreeGrafter"/>
</dbReference>
<sequence>MAEIVLENVTKSYDGGATAVQDLSLTIADGEFLILVGPSGCGKSTTLNMIAGLEDISSGELRIGGERVNEKEPRDRDIAMVFQSYALYPHMTVRQNIAFPLTLAKMPKAEIAAKVEETAKILDLTALLDRKPAQLSGGQRQRVAMGRAIVRSPKAFLMDEPLSNLDAKLRVQMRTEIARLQARLGTTTVYVTHDQTEAMTLGDRVVVMSGGVAQQVGTPDELYNEPANLFVAGFIGSPSMNFFPATRTDVGVQLPFGEVTLSDEARAALDQQRPSADLIAGVRPEQFDDASVIDAYARIQSLTFEVDAELVESLGADKYVHFRLEGAGAQAAQLDQLADDTADAGSSESTYVARVSAKSSATAGSRVELALDTSKLTLFDPATGRNLSLAQ</sequence>
<name>A0A1A0MRP4_MYCMU</name>
<evidence type="ECO:0000256" key="2">
    <source>
        <dbReference type="ARBA" id="ARBA00022448"/>
    </source>
</evidence>
<dbReference type="GO" id="GO:0016887">
    <property type="term" value="F:ATP hydrolysis activity"/>
    <property type="evidence" value="ECO:0007669"/>
    <property type="project" value="InterPro"/>
</dbReference>
<evidence type="ECO:0000256" key="6">
    <source>
        <dbReference type="ARBA" id="ARBA00022967"/>
    </source>
</evidence>
<dbReference type="EMBL" id="LZSF01000127">
    <property type="protein sequence ID" value="OBA87453.1"/>
    <property type="molecule type" value="Genomic_DNA"/>
</dbReference>
<evidence type="ECO:0000256" key="5">
    <source>
        <dbReference type="ARBA" id="ARBA00022840"/>
    </source>
</evidence>
<dbReference type="InterPro" id="IPR015855">
    <property type="entry name" value="ABC_transpr_MalK-like"/>
</dbReference>
<dbReference type="Proteomes" id="UP000093962">
    <property type="component" value="Unassembled WGS sequence"/>
</dbReference>
<dbReference type="InterPro" id="IPR040582">
    <property type="entry name" value="OB_MalK-like"/>
</dbReference>
<keyword evidence="3" id="KW-1003">Cell membrane</keyword>
<comment type="subcellular location">
    <subcellularLocation>
        <location evidence="1">Cell inner membrane</location>
        <topology evidence="1">Peripheral membrane protein</topology>
        <orientation evidence="1">Cytoplasmic side</orientation>
    </subcellularLocation>
</comment>
<dbReference type="InterPro" id="IPR008995">
    <property type="entry name" value="Mo/tungstate-bd_C_term_dom"/>
</dbReference>
<dbReference type="FunFam" id="3.40.50.300:FF:000042">
    <property type="entry name" value="Maltose/maltodextrin ABC transporter, ATP-binding protein"/>
    <property type="match status" value="1"/>
</dbReference>
<evidence type="ECO:0000313" key="16">
    <source>
        <dbReference type="Proteomes" id="UP000093962"/>
    </source>
</evidence>
<dbReference type="Gene3D" id="2.40.50.140">
    <property type="entry name" value="Nucleic acid-binding proteins"/>
    <property type="match status" value="1"/>
</dbReference>
<dbReference type="Pfam" id="PF17912">
    <property type="entry name" value="OB_MalK"/>
    <property type="match status" value="1"/>
</dbReference>
<dbReference type="InterPro" id="IPR003593">
    <property type="entry name" value="AAA+_ATPase"/>
</dbReference>
<keyword evidence="6" id="KW-1278">Translocase</keyword>
<dbReference type="GO" id="GO:0008643">
    <property type="term" value="P:carbohydrate transport"/>
    <property type="evidence" value="ECO:0007669"/>
    <property type="project" value="InterPro"/>
</dbReference>
<evidence type="ECO:0000256" key="11">
    <source>
        <dbReference type="ARBA" id="ARBA00072105"/>
    </source>
</evidence>
<evidence type="ECO:0000256" key="8">
    <source>
        <dbReference type="ARBA" id="ARBA00050305"/>
    </source>
</evidence>
<comment type="catalytic activity">
    <reaction evidence="8">
        <text>alpha,alpha-trehalose(out) + ATP + H2O = alpha,alpha-trehalose(in) + ADP + phosphate + H(+)</text>
        <dbReference type="Rhea" id="RHEA:75203"/>
        <dbReference type="ChEBI" id="CHEBI:15377"/>
        <dbReference type="ChEBI" id="CHEBI:15378"/>
        <dbReference type="ChEBI" id="CHEBI:16551"/>
        <dbReference type="ChEBI" id="CHEBI:30616"/>
        <dbReference type="ChEBI" id="CHEBI:43474"/>
        <dbReference type="ChEBI" id="CHEBI:456216"/>
    </reaction>
</comment>
<proteinExistence type="predicted"/>
<dbReference type="PROSITE" id="PS00211">
    <property type="entry name" value="ABC_TRANSPORTER_1"/>
    <property type="match status" value="1"/>
</dbReference>
<accession>A0A1A0MRP4</accession>
<dbReference type="InterPro" id="IPR047641">
    <property type="entry name" value="ABC_transpr_MalK/UgpC-like"/>
</dbReference>
<dbReference type="PANTHER" id="PTHR43875:SF15">
    <property type="entry name" value="TREHALOSE IMPORT ATP-BINDING PROTEIN SUGC"/>
    <property type="match status" value="1"/>
</dbReference>
<evidence type="ECO:0000256" key="10">
    <source>
        <dbReference type="ARBA" id="ARBA00063658"/>
    </source>
</evidence>
<evidence type="ECO:0000256" key="4">
    <source>
        <dbReference type="ARBA" id="ARBA00022741"/>
    </source>
</evidence>
<dbReference type="RefSeq" id="WP_064858965.1">
    <property type="nucleotide sequence ID" value="NZ_LZSF01000127.1"/>
</dbReference>
<dbReference type="GO" id="GO:0140359">
    <property type="term" value="F:ABC-type transporter activity"/>
    <property type="evidence" value="ECO:0007669"/>
    <property type="project" value="InterPro"/>
</dbReference>
<dbReference type="SMART" id="SM00382">
    <property type="entry name" value="AAA"/>
    <property type="match status" value="1"/>
</dbReference>
<comment type="subunit">
    <text evidence="10">Monomer. Homodimerizes in the presence of ATP. The complex is composed of two ATP-binding proteins (SugC), two transmembrane proteins (SugA and SugB) and a solute-binding protein (LpqY).</text>
</comment>
<dbReference type="NCBIfam" id="NF008653">
    <property type="entry name" value="PRK11650.1"/>
    <property type="match status" value="1"/>
</dbReference>
<comment type="caution">
    <text evidence="15">The sequence shown here is derived from an EMBL/GenBank/DDBJ whole genome shotgun (WGS) entry which is preliminary data.</text>
</comment>
<organism evidence="15 16">
    <name type="scientific">Mycolicibacterium mucogenicum</name>
    <name type="common">Mycobacterium mucogenicum</name>
    <dbReference type="NCBI Taxonomy" id="56689"/>
    <lineage>
        <taxon>Bacteria</taxon>
        <taxon>Bacillati</taxon>
        <taxon>Actinomycetota</taxon>
        <taxon>Actinomycetes</taxon>
        <taxon>Mycobacteriales</taxon>
        <taxon>Mycobacteriaceae</taxon>
        <taxon>Mycolicibacterium</taxon>
    </lineage>
</organism>
<dbReference type="SUPFAM" id="SSF50331">
    <property type="entry name" value="MOP-like"/>
    <property type="match status" value="1"/>
</dbReference>
<dbReference type="GO" id="GO:0005524">
    <property type="term" value="F:ATP binding"/>
    <property type="evidence" value="ECO:0007669"/>
    <property type="project" value="UniProtKB-KW"/>
</dbReference>
<evidence type="ECO:0000259" key="14">
    <source>
        <dbReference type="PROSITE" id="PS50893"/>
    </source>
</evidence>
<dbReference type="InterPro" id="IPR027417">
    <property type="entry name" value="P-loop_NTPase"/>
</dbReference>
<evidence type="ECO:0000313" key="15">
    <source>
        <dbReference type="EMBL" id="OBA87453.1"/>
    </source>
</evidence>
<keyword evidence="4" id="KW-0547">Nucleotide-binding</keyword>
<evidence type="ECO:0000256" key="9">
    <source>
        <dbReference type="ARBA" id="ARBA00056091"/>
    </source>
</evidence>
<feature type="domain" description="ABC transporter" evidence="14">
    <location>
        <begin position="4"/>
        <end position="235"/>
    </location>
</feature>
<dbReference type="Pfam" id="PF00005">
    <property type="entry name" value="ABC_tran"/>
    <property type="match status" value="1"/>
</dbReference>
<evidence type="ECO:0000256" key="12">
    <source>
        <dbReference type="ARBA" id="ARBA00080647"/>
    </source>
</evidence>
<dbReference type="InterPro" id="IPR017871">
    <property type="entry name" value="ABC_transporter-like_CS"/>
</dbReference>
<evidence type="ECO:0000256" key="1">
    <source>
        <dbReference type="ARBA" id="ARBA00004515"/>
    </source>
</evidence>
<gene>
    <name evidence="15" type="ORF">A5642_19900</name>
</gene>
<keyword evidence="2" id="KW-0813">Transport</keyword>
<evidence type="ECO:0000256" key="13">
    <source>
        <dbReference type="ARBA" id="ARBA00082626"/>
    </source>
</evidence>
<dbReference type="InterPro" id="IPR003439">
    <property type="entry name" value="ABC_transporter-like_ATP-bd"/>
</dbReference>
<protein>
    <recommendedName>
        <fullName evidence="11">Trehalose import ATP-binding protein SugC</fullName>
    </recommendedName>
    <alternativeName>
        <fullName evidence="13">Nucleotide-binding domain of SugABC transporter</fullName>
    </alternativeName>
    <alternativeName>
        <fullName evidence="12">SugABC transporter ATPase SugC</fullName>
    </alternativeName>
</protein>
<dbReference type="Gene3D" id="2.40.50.100">
    <property type="match status" value="1"/>
</dbReference>
<evidence type="ECO:0000256" key="3">
    <source>
        <dbReference type="ARBA" id="ARBA00022475"/>
    </source>
</evidence>
<reference evidence="15 16" key="1">
    <citation type="submission" date="2016-06" db="EMBL/GenBank/DDBJ databases">
        <authorList>
            <person name="Kjaerup R.B."/>
            <person name="Dalgaard T.S."/>
            <person name="Juul-Madsen H.R."/>
        </authorList>
    </citation>
    <scope>NUCLEOTIDE SEQUENCE [LARGE SCALE GENOMIC DNA]</scope>
    <source>
        <strain evidence="15 16">1199456.5</strain>
    </source>
</reference>
<dbReference type="SUPFAM" id="SSF52540">
    <property type="entry name" value="P-loop containing nucleoside triphosphate hydrolases"/>
    <property type="match status" value="1"/>
</dbReference>
<dbReference type="PANTHER" id="PTHR43875">
    <property type="entry name" value="MALTODEXTRIN IMPORT ATP-BINDING PROTEIN MSMX"/>
    <property type="match status" value="1"/>
</dbReference>
<dbReference type="AlphaFoldDB" id="A0A1A0MRP4"/>
<dbReference type="Gene3D" id="3.40.50.300">
    <property type="entry name" value="P-loop containing nucleotide triphosphate hydrolases"/>
    <property type="match status" value="1"/>
</dbReference>
<dbReference type="CDD" id="cd03301">
    <property type="entry name" value="ABC_MalK_N"/>
    <property type="match status" value="1"/>
</dbReference>
<dbReference type="PROSITE" id="PS50893">
    <property type="entry name" value="ABC_TRANSPORTER_2"/>
    <property type="match status" value="1"/>
</dbReference>